<name>A0A1C7I954_9FIRM</name>
<keyword evidence="2" id="KW-1185">Reference proteome</keyword>
<dbReference type="AlphaFoldDB" id="A0A1C7I954"/>
<dbReference type="RefSeq" id="WP_065542362.1">
    <property type="nucleotide sequence ID" value="NZ_CP015405.2"/>
</dbReference>
<evidence type="ECO:0000313" key="1">
    <source>
        <dbReference type="EMBL" id="ANU76187.1"/>
    </source>
</evidence>
<sequence>MKKLIAFLWAELNNAPILPEYINNDELSSLPFKEQCLYVVEVFQKIAERRNIKLKLTRRNDFQI</sequence>
<dbReference type="STRING" id="1796616.A4V09_10650"/>
<dbReference type="EMBL" id="CP015405">
    <property type="protein sequence ID" value="ANU76187.1"/>
    <property type="molecule type" value="Genomic_DNA"/>
</dbReference>
<gene>
    <name evidence="1" type="ORF">A4V09_10650</name>
</gene>
<reference evidence="1" key="1">
    <citation type="submission" date="2017-04" db="EMBL/GenBank/DDBJ databases">
        <title>Complete Genome Sequences of Twelve Strains of a Stable Defined Moderately Diverse Mouse Microbiota 2 (sDMDMm2).</title>
        <authorList>
            <person name="Uchimura Y."/>
            <person name="Wyss M."/>
            <person name="Brugiroux S."/>
            <person name="Limenitakis J.P."/>
            <person name="Stecher B."/>
            <person name="McCoy K.D."/>
            <person name="Macpherson A.J."/>
        </authorList>
    </citation>
    <scope>NUCLEOTIDE SEQUENCE</scope>
    <source>
        <strain evidence="1">YL58</strain>
    </source>
</reference>
<dbReference type="Proteomes" id="UP000092574">
    <property type="component" value="Chromosome"/>
</dbReference>
<protein>
    <submittedName>
        <fullName evidence="1">Uncharacterized protein</fullName>
    </submittedName>
</protein>
<proteinExistence type="predicted"/>
<organism evidence="1 2">
    <name type="scientific">Blautia pseudococcoides</name>
    <dbReference type="NCBI Taxonomy" id="1796616"/>
    <lineage>
        <taxon>Bacteria</taxon>
        <taxon>Bacillati</taxon>
        <taxon>Bacillota</taxon>
        <taxon>Clostridia</taxon>
        <taxon>Lachnospirales</taxon>
        <taxon>Lachnospiraceae</taxon>
        <taxon>Blautia</taxon>
    </lineage>
</organism>
<accession>A0A1C7I954</accession>
<dbReference type="KEGG" id="byl:A4V09_10650"/>
<evidence type="ECO:0000313" key="2">
    <source>
        <dbReference type="Proteomes" id="UP000092574"/>
    </source>
</evidence>